<reference evidence="13 14" key="1">
    <citation type="submission" date="2017-05" db="EMBL/GenBank/DDBJ databases">
        <title>Biotechnological potential of actinobacteria isolated from South African environments.</title>
        <authorList>
            <person name="Le Roes-Hill M."/>
            <person name="Prins A."/>
            <person name="Durrell K.A."/>
        </authorList>
    </citation>
    <scope>NUCLEOTIDE SEQUENCE [LARGE SCALE GENOMIC DNA]</scope>
    <source>
        <strain evidence="13">BS2</strain>
    </source>
</reference>
<dbReference type="Gene3D" id="1.10.287.130">
    <property type="match status" value="1"/>
</dbReference>
<dbReference type="RefSeq" id="WP_086535302.1">
    <property type="nucleotide sequence ID" value="NZ_NGFO01000010.1"/>
</dbReference>
<dbReference type="Gene3D" id="3.30.565.10">
    <property type="entry name" value="Histidine kinase-like ATPase, C-terminal domain"/>
    <property type="match status" value="1"/>
</dbReference>
<evidence type="ECO:0000256" key="8">
    <source>
        <dbReference type="ARBA" id="ARBA00022989"/>
    </source>
</evidence>
<organism evidence="13 14">
    <name type="scientific">Gordonia lacunae</name>
    <dbReference type="NCBI Taxonomy" id="417102"/>
    <lineage>
        <taxon>Bacteria</taxon>
        <taxon>Bacillati</taxon>
        <taxon>Actinomycetota</taxon>
        <taxon>Actinomycetes</taxon>
        <taxon>Mycobacteriales</taxon>
        <taxon>Gordoniaceae</taxon>
        <taxon>Gordonia</taxon>
    </lineage>
</organism>
<keyword evidence="9" id="KW-0902">Two-component regulatory system</keyword>
<evidence type="ECO:0000313" key="13">
    <source>
        <dbReference type="EMBL" id="OUC78838.1"/>
    </source>
</evidence>
<dbReference type="InterPro" id="IPR005467">
    <property type="entry name" value="His_kinase_dom"/>
</dbReference>
<evidence type="ECO:0000256" key="3">
    <source>
        <dbReference type="ARBA" id="ARBA00012438"/>
    </source>
</evidence>
<dbReference type="EC" id="2.7.13.3" evidence="3"/>
<comment type="caution">
    <text evidence="13">The sequence shown here is derived from an EMBL/GenBank/DDBJ whole genome shotgun (WGS) entry which is preliminary data.</text>
</comment>
<dbReference type="SUPFAM" id="SSF55874">
    <property type="entry name" value="ATPase domain of HSP90 chaperone/DNA topoisomerase II/histidine kinase"/>
    <property type="match status" value="1"/>
</dbReference>
<dbReference type="InterPro" id="IPR050428">
    <property type="entry name" value="TCS_sensor_his_kinase"/>
</dbReference>
<sequence>MWRRVLLVLVGYSAIVVLGLAVPLATTVSSERLQRFTESRTASAVYFADLADREPEMRGTELQSAVERYRDLYGEGVVVVDRAGTTRAAAGLTARSPEVADAVSEALRNQRTRVASGLTPWSPGSVLVAMPIGTGTQVDGAVVIEASTSAARRDVAETWAVIAGGAVAMLVVGSLIAVALSRWTVRPLTALTTRVRSLRASIIDRVPGANEPSQSGLREHRHSGPPEVRELARIFDAMADDVENATAAQRRLVADTAHALRNPLAAVRFRLDALGLGLTGRSLTSHQKTLVEIDRLDRIVEDLLVLATAESRPVGAVTGVCDVAAVLTERHDFWAGALADAGLSASIALPSGRASSTIAALDEDDLIRVTDVLMSNAVHHAGPGASVELGCRSEGTRVRVWVADTGRGVTDDELPRVTERFFRASAGGGPGSGLGLSIAAALVEGAGGELTVSAGQPAGLRVDLWVPAAEVEFHEAVDDLS</sequence>
<evidence type="ECO:0000259" key="12">
    <source>
        <dbReference type="PROSITE" id="PS50109"/>
    </source>
</evidence>
<dbReference type="PROSITE" id="PS50109">
    <property type="entry name" value="HIS_KIN"/>
    <property type="match status" value="1"/>
</dbReference>
<evidence type="ECO:0000256" key="9">
    <source>
        <dbReference type="ARBA" id="ARBA00023012"/>
    </source>
</evidence>
<feature type="transmembrane region" description="Helical" evidence="11">
    <location>
        <begin position="159"/>
        <end position="180"/>
    </location>
</feature>
<evidence type="ECO:0000256" key="6">
    <source>
        <dbReference type="ARBA" id="ARBA00022692"/>
    </source>
</evidence>
<accession>A0A243QBZ3</accession>
<dbReference type="Gene3D" id="6.10.340.10">
    <property type="match status" value="1"/>
</dbReference>
<keyword evidence="7 13" id="KW-0418">Kinase</keyword>
<dbReference type="STRING" id="417102.CA982_10610"/>
<dbReference type="GO" id="GO:0005886">
    <property type="term" value="C:plasma membrane"/>
    <property type="evidence" value="ECO:0007669"/>
    <property type="project" value="UniProtKB-SubCell"/>
</dbReference>
<dbReference type="InterPro" id="IPR036890">
    <property type="entry name" value="HATPase_C_sf"/>
</dbReference>
<dbReference type="SMART" id="SM00388">
    <property type="entry name" value="HisKA"/>
    <property type="match status" value="1"/>
</dbReference>
<gene>
    <name evidence="13" type="ORF">CA982_10610</name>
</gene>
<evidence type="ECO:0000256" key="4">
    <source>
        <dbReference type="ARBA" id="ARBA00022553"/>
    </source>
</evidence>
<dbReference type="SUPFAM" id="SSF47384">
    <property type="entry name" value="Homodimeric domain of signal transducing histidine kinase"/>
    <property type="match status" value="1"/>
</dbReference>
<feature type="domain" description="Histidine kinase" evidence="12">
    <location>
        <begin position="255"/>
        <end position="470"/>
    </location>
</feature>
<dbReference type="PANTHER" id="PTHR45436">
    <property type="entry name" value="SENSOR HISTIDINE KINASE YKOH"/>
    <property type="match status" value="1"/>
</dbReference>
<evidence type="ECO:0000256" key="1">
    <source>
        <dbReference type="ARBA" id="ARBA00000085"/>
    </source>
</evidence>
<dbReference type="InterPro" id="IPR003594">
    <property type="entry name" value="HATPase_dom"/>
</dbReference>
<dbReference type="PRINTS" id="PR00344">
    <property type="entry name" value="BCTRLSENSOR"/>
</dbReference>
<keyword evidence="6 11" id="KW-0812">Transmembrane</keyword>
<evidence type="ECO:0000256" key="11">
    <source>
        <dbReference type="SAM" id="Phobius"/>
    </source>
</evidence>
<evidence type="ECO:0000256" key="2">
    <source>
        <dbReference type="ARBA" id="ARBA00004236"/>
    </source>
</evidence>
<dbReference type="SMART" id="SM00387">
    <property type="entry name" value="HATPase_c"/>
    <property type="match status" value="1"/>
</dbReference>
<dbReference type="EMBL" id="NGFO01000010">
    <property type="protein sequence ID" value="OUC78838.1"/>
    <property type="molecule type" value="Genomic_DNA"/>
</dbReference>
<proteinExistence type="predicted"/>
<dbReference type="Proteomes" id="UP000194632">
    <property type="component" value="Unassembled WGS sequence"/>
</dbReference>
<evidence type="ECO:0000313" key="14">
    <source>
        <dbReference type="Proteomes" id="UP000194632"/>
    </source>
</evidence>
<dbReference type="CDD" id="cd00082">
    <property type="entry name" value="HisKA"/>
    <property type="match status" value="1"/>
</dbReference>
<keyword evidence="4" id="KW-0597">Phosphoprotein</keyword>
<keyword evidence="14" id="KW-1185">Reference proteome</keyword>
<dbReference type="InterPro" id="IPR003661">
    <property type="entry name" value="HisK_dim/P_dom"/>
</dbReference>
<keyword evidence="5" id="KW-0808">Transferase</keyword>
<dbReference type="Pfam" id="PF02518">
    <property type="entry name" value="HATPase_c"/>
    <property type="match status" value="1"/>
</dbReference>
<evidence type="ECO:0000256" key="5">
    <source>
        <dbReference type="ARBA" id="ARBA00022679"/>
    </source>
</evidence>
<protein>
    <recommendedName>
        <fullName evidence="3">histidine kinase</fullName>
        <ecNumber evidence="3">2.7.13.3</ecNumber>
    </recommendedName>
</protein>
<name>A0A243QBZ3_9ACTN</name>
<dbReference type="InterPro" id="IPR036097">
    <property type="entry name" value="HisK_dim/P_sf"/>
</dbReference>
<dbReference type="AlphaFoldDB" id="A0A243QBZ3"/>
<evidence type="ECO:0000256" key="7">
    <source>
        <dbReference type="ARBA" id="ARBA00022777"/>
    </source>
</evidence>
<comment type="catalytic activity">
    <reaction evidence="1">
        <text>ATP + protein L-histidine = ADP + protein N-phospho-L-histidine.</text>
        <dbReference type="EC" id="2.7.13.3"/>
    </reaction>
</comment>
<evidence type="ECO:0000256" key="10">
    <source>
        <dbReference type="ARBA" id="ARBA00023136"/>
    </source>
</evidence>
<keyword evidence="10 11" id="KW-0472">Membrane</keyword>
<keyword evidence="8 11" id="KW-1133">Transmembrane helix</keyword>
<dbReference type="InterPro" id="IPR004358">
    <property type="entry name" value="Sig_transdc_His_kin-like_C"/>
</dbReference>
<dbReference type="OrthoDB" id="9786919at2"/>
<dbReference type="Pfam" id="PF00512">
    <property type="entry name" value="HisKA"/>
    <property type="match status" value="1"/>
</dbReference>
<dbReference type="PANTHER" id="PTHR45436:SF5">
    <property type="entry name" value="SENSOR HISTIDINE KINASE TRCS"/>
    <property type="match status" value="1"/>
</dbReference>
<comment type="subcellular location">
    <subcellularLocation>
        <location evidence="2">Cell membrane</location>
    </subcellularLocation>
</comment>
<dbReference type="GO" id="GO:0000155">
    <property type="term" value="F:phosphorelay sensor kinase activity"/>
    <property type="evidence" value="ECO:0007669"/>
    <property type="project" value="InterPro"/>
</dbReference>